<accession>A0A9N9ZZC0</accession>
<dbReference type="GO" id="GO:0016197">
    <property type="term" value="P:endosomal transport"/>
    <property type="evidence" value="ECO:0007669"/>
    <property type="project" value="TreeGrafter"/>
</dbReference>
<name>A0A9N9ZZC0_BEMTA</name>
<dbReference type="GO" id="GO:0007032">
    <property type="term" value="P:endosome organization"/>
    <property type="evidence" value="ECO:0007669"/>
    <property type="project" value="TreeGrafter"/>
</dbReference>
<evidence type="ECO:0000259" key="1">
    <source>
        <dbReference type="Pfam" id="PF14744"/>
    </source>
</evidence>
<dbReference type="InterPro" id="IPR028282">
    <property type="entry name" value="WASH-7_central"/>
</dbReference>
<dbReference type="PANTHER" id="PTHR31409">
    <property type="entry name" value="WASH COMPLEX SUBUNIT 4"/>
    <property type="match status" value="1"/>
</dbReference>
<dbReference type="InterPro" id="IPR027307">
    <property type="entry name" value="WASH7"/>
</dbReference>
<dbReference type="PANTHER" id="PTHR31409:SF0">
    <property type="entry name" value="WASH COMPLEX SUBUNIT 4"/>
    <property type="match status" value="1"/>
</dbReference>
<evidence type="ECO:0008006" key="6">
    <source>
        <dbReference type="Google" id="ProtNLM"/>
    </source>
</evidence>
<dbReference type="Proteomes" id="UP001152759">
    <property type="component" value="Chromosome 1"/>
</dbReference>
<protein>
    <recommendedName>
        <fullName evidence="6">WASH complex subunit 7</fullName>
    </recommendedName>
</protein>
<feature type="domain" description="WASH complex subunit 7 central" evidence="1">
    <location>
        <begin position="595"/>
        <end position="935"/>
    </location>
</feature>
<dbReference type="AlphaFoldDB" id="A0A9N9ZZC0"/>
<dbReference type="Pfam" id="PF14745">
    <property type="entry name" value="WASH-4_N"/>
    <property type="match status" value="1"/>
</dbReference>
<evidence type="ECO:0000313" key="5">
    <source>
        <dbReference type="Proteomes" id="UP001152759"/>
    </source>
</evidence>
<dbReference type="Pfam" id="PF14746">
    <property type="entry name" value="WASH-7_C"/>
    <property type="match status" value="1"/>
</dbReference>
<gene>
    <name evidence="4" type="ORF">BEMITA_LOCUS767</name>
</gene>
<dbReference type="EMBL" id="OU963862">
    <property type="protein sequence ID" value="CAH0381082.1"/>
    <property type="molecule type" value="Genomic_DNA"/>
</dbReference>
<evidence type="ECO:0000259" key="3">
    <source>
        <dbReference type="Pfam" id="PF14746"/>
    </source>
</evidence>
<reference evidence="4" key="1">
    <citation type="submission" date="2021-12" db="EMBL/GenBank/DDBJ databases">
        <authorList>
            <person name="King R."/>
        </authorList>
    </citation>
    <scope>NUCLEOTIDE SEQUENCE</scope>
</reference>
<proteinExistence type="predicted"/>
<dbReference type="InterPro" id="IPR028283">
    <property type="entry name" value="WASH-7_C"/>
</dbReference>
<evidence type="ECO:0000313" key="4">
    <source>
        <dbReference type="EMBL" id="CAH0381082.1"/>
    </source>
</evidence>
<feature type="domain" description="WASH complex subunit 7 C-terminal" evidence="3">
    <location>
        <begin position="954"/>
        <end position="1121"/>
    </location>
</feature>
<dbReference type="Pfam" id="PF14744">
    <property type="entry name" value="WASH-7_mid"/>
    <property type="match status" value="1"/>
</dbReference>
<dbReference type="GO" id="GO:0071203">
    <property type="term" value="C:WASH complex"/>
    <property type="evidence" value="ECO:0007669"/>
    <property type="project" value="InterPro"/>
</dbReference>
<feature type="domain" description="WASH complex subunit 4 N-terminal" evidence="2">
    <location>
        <begin position="27"/>
        <end position="593"/>
    </location>
</feature>
<dbReference type="GO" id="GO:0005768">
    <property type="term" value="C:endosome"/>
    <property type="evidence" value="ECO:0007669"/>
    <property type="project" value="TreeGrafter"/>
</dbReference>
<evidence type="ECO:0000259" key="2">
    <source>
        <dbReference type="Pfam" id="PF14745"/>
    </source>
</evidence>
<organism evidence="4 5">
    <name type="scientific">Bemisia tabaci</name>
    <name type="common">Sweetpotato whitefly</name>
    <name type="synonym">Aleurodes tabaci</name>
    <dbReference type="NCBI Taxonomy" id="7038"/>
    <lineage>
        <taxon>Eukaryota</taxon>
        <taxon>Metazoa</taxon>
        <taxon>Ecdysozoa</taxon>
        <taxon>Arthropoda</taxon>
        <taxon>Hexapoda</taxon>
        <taxon>Insecta</taxon>
        <taxon>Pterygota</taxon>
        <taxon>Neoptera</taxon>
        <taxon>Paraneoptera</taxon>
        <taxon>Hemiptera</taxon>
        <taxon>Sternorrhyncha</taxon>
        <taxon>Aleyrodoidea</taxon>
        <taxon>Aleyrodidae</taxon>
        <taxon>Aleyrodinae</taxon>
        <taxon>Bemisia</taxon>
    </lineage>
</organism>
<keyword evidence="5" id="KW-1185">Reference proteome</keyword>
<dbReference type="InterPro" id="IPR028191">
    <property type="entry name" value="WASH-4_N"/>
</dbReference>
<sequence length="1134" mass="130396">MDNGTWARDENDGTFKSVGEVQLRKYGHLLEEYETKLQDVEETFSFSLNFSSIPVPLEISAEEDTDIVSLVDTENRILNKIVTVFATLCSEVQFLHETARKDFINSILFYADGWDSEVPDGRILRVISQFLPVLQDLWNYVKHCEQVVLQIITQLGALHDFQWDTPALSPSASTGQIHLQVVFDELGKLLLVLATLDEAIASHPLLVQHFVYYKSSVAAHLASASSSVKVDVHKLKNLDSVLSNLQNDILSRQIFKNVLQLPFTSNLPVQKNGKLCNEFNLYLKTAAQDLESKSLQQMDHNQLLKWARLCCVCVFSVHLFGSTDKKLLKVFFDLCKKFHSVTLCGSVVWFPDQFLFEHLSGLANTLDSKMLTTVTNNRKNYLVTSSQNISKEVQLYTMQVFNWALRMEVRMCEDLSNVKLNEMKDKYDILIEGCHLLCQMKRLVSVLTNLHGSLGKPMTKSLVLGICRLIELMKAVEHVYERLSTNIAKCINLLFQFLSYQILRFILVAKKNLLQDKKFSDKQVDILSSLVLVEKLLSGPVTNSRLQIIAIALTFTNRIKTFTEGDFLTLNNLLSKLQVICNLSKEVQDGANCDFLYWQVIIPIYFEHISKNVQEFQHLMYIFRALENTADAVDGCLQRSSPSPNNSSLDADISHFLRSHLLNPLNRDVETNLRLHCHTHLEVSQRTLDPTIVNYAIALRNNPAHLINRFFNIKGNVEHYLNQTFYDLTTVALHNWRTYGEMRVLGELKFNLQTVEDNLPSQTLEQGLDVLEIMRNIHIFVSRYLYNMNNQIFIEASSNNKHLNAINIRHIANSIRTHGTGIMSTTVNFTYQFLREKLNVFSQFLHDERIKSRLMKDIQYFRELKNQDNTKFPYDRAEKFNKGIRKLGVTSEGSYLDQYRILVSQIGNAMGYVRMIRSGGLHCCSNAIQFIPDLDDIVSFEELSIQESMSPACIEAAKSLDLIIGNMTQSLLDSTDYFKALVDVFSPAMRDPKNKHLQNFYIIIPPLTLNFIEHMINAKEKMNKKNKVGAAFTDDGFAMGVAYLLKVLDQYPEFDSLYWFHSVRDKYTADRKSLEEQKIFASKDDEKLQQTLNLTSKRLEAYEQEFELLYYNLNSARIFFHRNHFISKSHLEST</sequence>